<dbReference type="STRING" id="45056.Lade_1520"/>
<dbReference type="Gene3D" id="2.40.160.20">
    <property type="match status" value="1"/>
</dbReference>
<dbReference type="EMBL" id="LNKA01000009">
    <property type="protein sequence ID" value="KTC65147.1"/>
    <property type="molecule type" value="Genomic_DNA"/>
</dbReference>
<reference evidence="6 8" key="1">
    <citation type="submission" date="2015-11" db="EMBL/GenBank/DDBJ databases">
        <title>Identification of large and diverse effector repertoires of 38 Legionella species.</title>
        <authorList>
            <person name="Burstein D."/>
            <person name="Amaro F."/>
            <person name="Zusman T."/>
            <person name="Lifshitz Z."/>
            <person name="Cohen O."/>
            <person name="Gilbert J.A."/>
            <person name="Pupko T."/>
            <person name="Shuman H.A."/>
            <person name="Segal G."/>
        </authorList>
    </citation>
    <scope>NUCLEOTIDE SEQUENCE [LARGE SCALE GENOMIC DNA]</scope>
    <source>
        <strain evidence="6 8">1762-AUS-E</strain>
    </source>
</reference>
<dbReference type="KEGG" id="ladl:NCTC12735_00661"/>
<feature type="signal peptide" evidence="4">
    <location>
        <begin position="1"/>
        <end position="22"/>
    </location>
</feature>
<accession>A0A0W0R2D3</accession>
<dbReference type="PANTHER" id="PTHR34001">
    <property type="entry name" value="BLL7405 PROTEIN"/>
    <property type="match status" value="1"/>
</dbReference>
<protein>
    <submittedName>
        <fullName evidence="7">Opacity protein and related surface antigens</fullName>
    </submittedName>
</protein>
<evidence type="ECO:0000256" key="2">
    <source>
        <dbReference type="ARBA" id="ARBA00022729"/>
    </source>
</evidence>
<feature type="domain" description="Outer membrane protein beta-barrel" evidence="5">
    <location>
        <begin position="16"/>
        <end position="202"/>
    </location>
</feature>
<gene>
    <name evidence="6" type="ORF">Lade_1520</name>
    <name evidence="7" type="ORF">NCTC12735_00661</name>
</gene>
<comment type="subcellular location">
    <subcellularLocation>
        <location evidence="1">Membrane</location>
    </subcellularLocation>
</comment>
<dbReference type="Proteomes" id="UP000054859">
    <property type="component" value="Unassembled WGS sequence"/>
</dbReference>
<dbReference type="PATRIC" id="fig|45056.6.peg.1570"/>
<dbReference type="Proteomes" id="UP000281170">
    <property type="component" value="Plasmid 11"/>
</dbReference>
<dbReference type="OrthoDB" id="5639362at2"/>
<dbReference type="Pfam" id="PF13505">
    <property type="entry name" value="OMP_b-brl"/>
    <property type="match status" value="1"/>
</dbReference>
<evidence type="ECO:0000256" key="4">
    <source>
        <dbReference type="SAM" id="SignalP"/>
    </source>
</evidence>
<reference evidence="7 9" key="2">
    <citation type="submission" date="2018-12" db="EMBL/GenBank/DDBJ databases">
        <authorList>
            <consortium name="Pathogen Informatics"/>
        </authorList>
    </citation>
    <scope>NUCLEOTIDE SEQUENCE [LARGE SCALE GENOMIC DNA]</scope>
    <source>
        <strain evidence="7 9">NCTC12735</strain>
        <plasmid evidence="9">11</plasmid>
    </source>
</reference>
<dbReference type="AlphaFoldDB" id="A0A0W0R2D3"/>
<evidence type="ECO:0000313" key="9">
    <source>
        <dbReference type="Proteomes" id="UP000281170"/>
    </source>
</evidence>
<proteinExistence type="predicted"/>
<keyword evidence="7" id="KW-0614">Plasmid</keyword>
<evidence type="ECO:0000313" key="8">
    <source>
        <dbReference type="Proteomes" id="UP000054859"/>
    </source>
</evidence>
<evidence type="ECO:0000256" key="3">
    <source>
        <dbReference type="ARBA" id="ARBA00023136"/>
    </source>
</evidence>
<evidence type="ECO:0000259" key="5">
    <source>
        <dbReference type="Pfam" id="PF13505"/>
    </source>
</evidence>
<keyword evidence="8" id="KW-1185">Reference proteome</keyword>
<geneLocation type="plasmid" evidence="7 9">
    <name>11</name>
</geneLocation>
<evidence type="ECO:0000313" key="6">
    <source>
        <dbReference type="EMBL" id="KTC65147.1"/>
    </source>
</evidence>
<evidence type="ECO:0000256" key="1">
    <source>
        <dbReference type="ARBA" id="ARBA00004370"/>
    </source>
</evidence>
<name>A0A0W0R2D3_9GAMM</name>
<keyword evidence="3" id="KW-0472">Membrane</keyword>
<sequence>MYKTTILLASSIGFLLSGSSLASSRDGVYGGIGLGGVSDSYSFRLNNLSTGGAFSKKPTEKSFLGGLFLGYGATNDLGFYLAGEIGTYLPRRSTTVNGVAGIYPGIPTFNDRLRVKDLVTFDLLPGYRFNETWLLYVRTGLSFSQLSFYQPATTVPTIDETENKVGGRIGLGLNYALTNNVGIGLDYFYTHYQELNTNQFGIDTNQKLSSNYLGISALYTI</sequence>
<evidence type="ECO:0000313" key="7">
    <source>
        <dbReference type="EMBL" id="VEH85039.1"/>
    </source>
</evidence>
<organism evidence="6 8">
    <name type="scientific">Legionella adelaidensis</name>
    <dbReference type="NCBI Taxonomy" id="45056"/>
    <lineage>
        <taxon>Bacteria</taxon>
        <taxon>Pseudomonadati</taxon>
        <taxon>Pseudomonadota</taxon>
        <taxon>Gammaproteobacteria</taxon>
        <taxon>Legionellales</taxon>
        <taxon>Legionellaceae</taxon>
        <taxon>Legionella</taxon>
    </lineage>
</organism>
<dbReference type="GO" id="GO:0016020">
    <property type="term" value="C:membrane"/>
    <property type="evidence" value="ECO:0007669"/>
    <property type="project" value="UniProtKB-SubCell"/>
</dbReference>
<dbReference type="InterPro" id="IPR011250">
    <property type="entry name" value="OMP/PagP_B-barrel"/>
</dbReference>
<dbReference type="PANTHER" id="PTHR34001:SF3">
    <property type="entry name" value="BLL7405 PROTEIN"/>
    <property type="match status" value="1"/>
</dbReference>
<dbReference type="EMBL" id="LR134420">
    <property type="protein sequence ID" value="VEH85039.1"/>
    <property type="molecule type" value="Genomic_DNA"/>
</dbReference>
<dbReference type="SUPFAM" id="SSF56925">
    <property type="entry name" value="OMPA-like"/>
    <property type="match status" value="1"/>
</dbReference>
<dbReference type="InterPro" id="IPR027385">
    <property type="entry name" value="Beta-barrel_OMP"/>
</dbReference>
<keyword evidence="2 4" id="KW-0732">Signal</keyword>
<dbReference type="RefSeq" id="WP_058462602.1">
    <property type="nucleotide sequence ID" value="NZ_CAAAHS010000015.1"/>
</dbReference>
<feature type="chain" id="PRO_5033244839" evidence="4">
    <location>
        <begin position="23"/>
        <end position="221"/>
    </location>
</feature>
<dbReference type="InterPro" id="IPR051692">
    <property type="entry name" value="OMP-like"/>
</dbReference>